<protein>
    <submittedName>
        <fullName evidence="6">P-loop containing nucleoside triphosphate hydrolase protein</fullName>
    </submittedName>
</protein>
<dbReference type="FunFam" id="3.40.50.300:FF:000216">
    <property type="entry name" value="Type VII secretion ATPase EccA"/>
    <property type="match status" value="2"/>
</dbReference>
<feature type="domain" description="AAA+ ATPase" evidence="5">
    <location>
        <begin position="349"/>
        <end position="492"/>
    </location>
</feature>
<dbReference type="GO" id="GO:0016887">
    <property type="term" value="F:ATP hydrolysis activity"/>
    <property type="evidence" value="ECO:0007669"/>
    <property type="project" value="InterPro"/>
</dbReference>
<dbReference type="SUPFAM" id="SSF52540">
    <property type="entry name" value="P-loop containing nucleoside triphosphate hydrolases"/>
    <property type="match status" value="2"/>
</dbReference>
<keyword evidence="6" id="KW-0378">Hydrolase</keyword>
<dbReference type="GO" id="GO:0005524">
    <property type="term" value="F:ATP binding"/>
    <property type="evidence" value="ECO:0007669"/>
    <property type="project" value="UniProtKB-KW"/>
</dbReference>
<dbReference type="SMART" id="SM00382">
    <property type="entry name" value="AAA"/>
    <property type="match status" value="2"/>
</dbReference>
<dbReference type="InterPro" id="IPR003959">
    <property type="entry name" value="ATPase_AAA_core"/>
</dbReference>
<dbReference type="Pfam" id="PF17866">
    <property type="entry name" value="AAA_lid_6"/>
    <property type="match status" value="1"/>
</dbReference>
<feature type="domain" description="AAA+ ATPase" evidence="5">
    <location>
        <begin position="70"/>
        <end position="207"/>
    </location>
</feature>
<dbReference type="Proteomes" id="UP000235786">
    <property type="component" value="Unassembled WGS sequence"/>
</dbReference>
<dbReference type="AlphaFoldDB" id="A0A2J6REJ0"/>
<dbReference type="InterPro" id="IPR027417">
    <property type="entry name" value="P-loop_NTPase"/>
</dbReference>
<gene>
    <name evidence="6" type="ORF">L207DRAFT_546205</name>
</gene>
<dbReference type="EMBL" id="KZ613950">
    <property type="protein sequence ID" value="PMD36927.1"/>
    <property type="molecule type" value="Genomic_DNA"/>
</dbReference>
<organism evidence="6 7">
    <name type="scientific">Hyaloscypha variabilis (strain UAMH 11265 / GT02V1 / F)</name>
    <name type="common">Meliniomyces variabilis</name>
    <dbReference type="NCBI Taxonomy" id="1149755"/>
    <lineage>
        <taxon>Eukaryota</taxon>
        <taxon>Fungi</taxon>
        <taxon>Dikarya</taxon>
        <taxon>Ascomycota</taxon>
        <taxon>Pezizomycotina</taxon>
        <taxon>Leotiomycetes</taxon>
        <taxon>Helotiales</taxon>
        <taxon>Hyaloscyphaceae</taxon>
        <taxon>Hyaloscypha</taxon>
        <taxon>Hyaloscypha variabilis</taxon>
    </lineage>
</organism>
<dbReference type="STRING" id="1149755.A0A2J6REJ0"/>
<dbReference type="CDD" id="cd00009">
    <property type="entry name" value="AAA"/>
    <property type="match status" value="2"/>
</dbReference>
<keyword evidence="3" id="KW-0067">ATP-binding</keyword>
<dbReference type="InterPro" id="IPR050773">
    <property type="entry name" value="CbxX/CfxQ_RuBisCO_ESX"/>
</dbReference>
<feature type="compositionally biased region" description="Acidic residues" evidence="4">
    <location>
        <begin position="12"/>
        <end position="21"/>
    </location>
</feature>
<dbReference type="InterPro" id="IPR003593">
    <property type="entry name" value="AAA+_ATPase"/>
</dbReference>
<comment type="similarity">
    <text evidence="1">Belongs to the CbxX/CfxQ family.</text>
</comment>
<dbReference type="PRINTS" id="PR00819">
    <property type="entry name" value="CBXCFQXSUPER"/>
</dbReference>
<evidence type="ECO:0000256" key="2">
    <source>
        <dbReference type="ARBA" id="ARBA00022741"/>
    </source>
</evidence>
<sequence length="602" mass="66757">MIEPEDPKQPEEPEQPEDPEPTDPREHSAAWKELQKMVGLDNVKKEISHLFNAKINHHSGIQGRDVIPMSLNRTFVGGSGVGKTTVAKLYGKIIGELGLVSKGEVIIKSPSDLIGAVIGKSEANTKEALEEAVGNVLIIDDAHNLYQGTDSYDPFHRAIIDTLVANITGKPGEDRCVILVGSDDKMEELFRERNPGLQRRFCGEDPLHFEDYNLDQLCEIFDTKLAEDGSLVSDHGRRVVREMLARAQVRPGFGNGGYIENLLLRAKLSQRQRLEAADIGNFKAPYEKQVLEAEDFDKDYDRISRADCNRDALFDEFVGFDKITKQFREFQQMANGMRRMGVDPRSYMPWSFVFKGPPGTGKTSTARKVGKLFYDMGFLSTDEVISCSAASLVGISSGQTGAKVISQLEKGLGKVLFIDEAYRLASDPLNISSINFKADAVGELVDAMTKPRYAGNMIIILAGYSEDMERLLSSNQGLRSRFPTIVDFPHMDSYSCLLLLKQELDKAKIGIEIPGLDEAGDEQWKEMFGVLEKLKGTKGWANGRDIKTLAKKVIADLYIKVGQASAETEIGPLVVSGDEAVKFLQDTLLERQGNSGRRRILL</sequence>
<dbReference type="InterPro" id="IPR000641">
    <property type="entry name" value="CbxX/CfxQ"/>
</dbReference>
<keyword evidence="7" id="KW-1185">Reference proteome</keyword>
<keyword evidence="2" id="KW-0547">Nucleotide-binding</keyword>
<evidence type="ECO:0000256" key="4">
    <source>
        <dbReference type="SAM" id="MobiDB-lite"/>
    </source>
</evidence>
<evidence type="ECO:0000313" key="7">
    <source>
        <dbReference type="Proteomes" id="UP000235786"/>
    </source>
</evidence>
<evidence type="ECO:0000256" key="1">
    <source>
        <dbReference type="ARBA" id="ARBA00010378"/>
    </source>
</evidence>
<dbReference type="OrthoDB" id="2423195at2759"/>
<dbReference type="PANTHER" id="PTHR43392:SF2">
    <property type="entry name" value="AAA-TYPE ATPASE FAMILY PROTEIN _ ANKYRIN REPEAT FAMILY PROTEIN"/>
    <property type="match status" value="1"/>
</dbReference>
<dbReference type="Gene3D" id="3.40.50.300">
    <property type="entry name" value="P-loop containing nucleotide triphosphate hydrolases"/>
    <property type="match status" value="2"/>
</dbReference>
<feature type="region of interest" description="Disordered" evidence="4">
    <location>
        <begin position="1"/>
        <end position="27"/>
    </location>
</feature>
<dbReference type="PANTHER" id="PTHR43392">
    <property type="entry name" value="AAA-TYPE ATPASE FAMILY PROTEIN / ANKYRIN REPEAT FAMILY PROTEIN"/>
    <property type="match status" value="1"/>
</dbReference>
<evidence type="ECO:0000259" key="5">
    <source>
        <dbReference type="SMART" id="SM00382"/>
    </source>
</evidence>
<proteinExistence type="inferred from homology"/>
<evidence type="ECO:0000313" key="6">
    <source>
        <dbReference type="EMBL" id="PMD36927.1"/>
    </source>
</evidence>
<feature type="compositionally biased region" description="Basic and acidic residues" evidence="4">
    <location>
        <begin position="1"/>
        <end position="11"/>
    </location>
</feature>
<accession>A0A2J6REJ0</accession>
<reference evidence="6 7" key="1">
    <citation type="submission" date="2016-04" db="EMBL/GenBank/DDBJ databases">
        <title>A degradative enzymes factory behind the ericoid mycorrhizal symbiosis.</title>
        <authorList>
            <consortium name="DOE Joint Genome Institute"/>
            <person name="Martino E."/>
            <person name="Morin E."/>
            <person name="Grelet G."/>
            <person name="Kuo A."/>
            <person name="Kohler A."/>
            <person name="Daghino S."/>
            <person name="Barry K."/>
            <person name="Choi C."/>
            <person name="Cichocki N."/>
            <person name="Clum A."/>
            <person name="Copeland A."/>
            <person name="Hainaut M."/>
            <person name="Haridas S."/>
            <person name="Labutti K."/>
            <person name="Lindquist E."/>
            <person name="Lipzen A."/>
            <person name="Khouja H.-R."/>
            <person name="Murat C."/>
            <person name="Ohm R."/>
            <person name="Olson A."/>
            <person name="Spatafora J."/>
            <person name="Veneault-Fourrey C."/>
            <person name="Henrissat B."/>
            <person name="Grigoriev I."/>
            <person name="Martin F."/>
            <person name="Perotto S."/>
        </authorList>
    </citation>
    <scope>NUCLEOTIDE SEQUENCE [LARGE SCALE GENOMIC DNA]</scope>
    <source>
        <strain evidence="6 7">F</strain>
    </source>
</reference>
<dbReference type="Pfam" id="PF00004">
    <property type="entry name" value="AAA"/>
    <property type="match status" value="2"/>
</dbReference>
<evidence type="ECO:0000256" key="3">
    <source>
        <dbReference type="ARBA" id="ARBA00022840"/>
    </source>
</evidence>
<dbReference type="InterPro" id="IPR041627">
    <property type="entry name" value="AAA_lid_6"/>
</dbReference>
<name>A0A2J6REJ0_HYAVF</name>